<name>A0ACB8QXC5_9AGAM</name>
<evidence type="ECO:0000313" key="2">
    <source>
        <dbReference type="Proteomes" id="UP000814128"/>
    </source>
</evidence>
<dbReference type="Proteomes" id="UP000814128">
    <property type="component" value="Unassembled WGS sequence"/>
</dbReference>
<organism evidence="1 2">
    <name type="scientific">Vararia minispora EC-137</name>
    <dbReference type="NCBI Taxonomy" id="1314806"/>
    <lineage>
        <taxon>Eukaryota</taxon>
        <taxon>Fungi</taxon>
        <taxon>Dikarya</taxon>
        <taxon>Basidiomycota</taxon>
        <taxon>Agaricomycotina</taxon>
        <taxon>Agaricomycetes</taxon>
        <taxon>Russulales</taxon>
        <taxon>Lachnocladiaceae</taxon>
        <taxon>Vararia</taxon>
    </lineage>
</organism>
<reference evidence="1" key="2">
    <citation type="journal article" date="2022" name="New Phytol.">
        <title>Evolutionary transition to the ectomycorrhizal habit in the genomes of a hyperdiverse lineage of mushroom-forming fungi.</title>
        <authorList>
            <person name="Looney B."/>
            <person name="Miyauchi S."/>
            <person name="Morin E."/>
            <person name="Drula E."/>
            <person name="Courty P.E."/>
            <person name="Kohler A."/>
            <person name="Kuo A."/>
            <person name="LaButti K."/>
            <person name="Pangilinan J."/>
            <person name="Lipzen A."/>
            <person name="Riley R."/>
            <person name="Andreopoulos W."/>
            <person name="He G."/>
            <person name="Johnson J."/>
            <person name="Nolan M."/>
            <person name="Tritt A."/>
            <person name="Barry K.W."/>
            <person name="Grigoriev I.V."/>
            <person name="Nagy L.G."/>
            <person name="Hibbett D."/>
            <person name="Henrissat B."/>
            <person name="Matheny P.B."/>
            <person name="Labbe J."/>
            <person name="Martin F.M."/>
        </authorList>
    </citation>
    <scope>NUCLEOTIDE SEQUENCE</scope>
    <source>
        <strain evidence="1">EC-137</strain>
    </source>
</reference>
<proteinExistence type="predicted"/>
<comment type="caution">
    <text evidence="1">The sequence shown here is derived from an EMBL/GenBank/DDBJ whole genome shotgun (WGS) entry which is preliminary data.</text>
</comment>
<accession>A0ACB8QXC5</accession>
<gene>
    <name evidence="1" type="ORF">K488DRAFT_82005</name>
</gene>
<reference evidence="1" key="1">
    <citation type="submission" date="2021-02" db="EMBL/GenBank/DDBJ databases">
        <authorList>
            <consortium name="DOE Joint Genome Institute"/>
            <person name="Ahrendt S."/>
            <person name="Looney B.P."/>
            <person name="Miyauchi S."/>
            <person name="Morin E."/>
            <person name="Drula E."/>
            <person name="Courty P.E."/>
            <person name="Chicoki N."/>
            <person name="Fauchery L."/>
            <person name="Kohler A."/>
            <person name="Kuo A."/>
            <person name="Labutti K."/>
            <person name="Pangilinan J."/>
            <person name="Lipzen A."/>
            <person name="Riley R."/>
            <person name="Andreopoulos W."/>
            <person name="He G."/>
            <person name="Johnson J."/>
            <person name="Barry K.W."/>
            <person name="Grigoriev I.V."/>
            <person name="Nagy L."/>
            <person name="Hibbett D."/>
            <person name="Henrissat B."/>
            <person name="Matheny P.B."/>
            <person name="Labbe J."/>
            <person name="Martin F."/>
        </authorList>
    </citation>
    <scope>NUCLEOTIDE SEQUENCE</scope>
    <source>
        <strain evidence="1">EC-137</strain>
    </source>
</reference>
<evidence type="ECO:0000313" key="1">
    <source>
        <dbReference type="EMBL" id="KAI0036564.1"/>
    </source>
</evidence>
<protein>
    <submittedName>
        <fullName evidence="1">Uncharacterized protein</fullName>
    </submittedName>
</protein>
<dbReference type="EMBL" id="MU273470">
    <property type="protein sequence ID" value="KAI0036564.1"/>
    <property type="molecule type" value="Genomic_DNA"/>
</dbReference>
<keyword evidence="2" id="KW-1185">Reference proteome</keyword>
<sequence>MLRQFCINNCTVFGYCLEGLSVWENVTKPGHDWGAFINNLTVNAIRSQQWTNDAGVITEGSQGFRDPNVDYIVGGKGIFIGALHEAWRRTDPSSPMANLVSAFINVQFNALTSMAALGNGNYSYAWDGSSPRATFEAWGQTAVVRVFSAALDLEQRGATSANVTTPATLSAHSSNVGVIVGGTVGAAAGVSTAVGLAAYFLRRRQYLRRPSNIPETQLIDGQLGAFCVSWEKHRLYMNLDESVDSDDNQCYASPIVIVTNLSSEDGSSLSSSARAGIIAGSAVGGIALLILLFGLFFMYRRRLDKKRYSFLKREPPPRAAFLADEVDDSYRDDPLADEHGRSYELPPRLLRARASESGSIFTEAVWPPPQNALQDPISTSGDLGDIVGQVMGPPRTITTPLPPSRGGTGTPRLRGGSGDSSSLYSADDDSLLAPVTHERPGSIASQLPLLSDSSRQLVLTNPDAPGDDTSTIASPQATPPASPRKWLDRSPRPLTLSPQGHGR</sequence>